<dbReference type="AlphaFoldDB" id="A0AAE2YNL6"/>
<protein>
    <submittedName>
        <fullName evidence="1">Uncharacterized protein</fullName>
    </submittedName>
</protein>
<evidence type="ECO:0000313" key="1">
    <source>
        <dbReference type="EMBL" id="MBU2787442.1"/>
    </source>
</evidence>
<gene>
    <name evidence="1" type="ORF">HFQ13_04310</name>
</gene>
<dbReference type="Proteomes" id="UP001197378">
    <property type="component" value="Unassembled WGS sequence"/>
</dbReference>
<evidence type="ECO:0000313" key="2">
    <source>
        <dbReference type="Proteomes" id="UP001197378"/>
    </source>
</evidence>
<reference evidence="1" key="1">
    <citation type="journal article" date="2021" name="ISME J.">
        <title>Genomic evolution of the class Acidithiobacillia: deep-branching Proteobacteria living in extreme acidic conditions.</title>
        <authorList>
            <person name="Moya-Beltran A."/>
            <person name="Beard S."/>
            <person name="Rojas-Villalobos C."/>
            <person name="Issotta F."/>
            <person name="Gallardo Y."/>
            <person name="Ulloa R."/>
            <person name="Giaveno A."/>
            <person name="Degli Esposti M."/>
            <person name="Johnson D.B."/>
            <person name="Quatrini R."/>
        </authorList>
    </citation>
    <scope>NUCLEOTIDE SEQUENCE</scope>
    <source>
        <strain evidence="1">VAN18-1</strain>
    </source>
</reference>
<proteinExistence type="predicted"/>
<accession>A0AAE2YNL6</accession>
<organism evidence="1 2">
    <name type="scientific">Igneacidithiobacillus copahuensis</name>
    <dbReference type="NCBI Taxonomy" id="2724909"/>
    <lineage>
        <taxon>Bacteria</taxon>
        <taxon>Pseudomonadati</taxon>
        <taxon>Pseudomonadota</taxon>
        <taxon>Acidithiobacillia</taxon>
        <taxon>Acidithiobacillales</taxon>
        <taxon>Acidithiobacillaceae</taxon>
        <taxon>Igneacidithiobacillus</taxon>
    </lineage>
</organism>
<name>A0AAE2YNL6_9PROT</name>
<dbReference type="EMBL" id="JAAXYO010000039">
    <property type="protein sequence ID" value="MBU2787442.1"/>
    <property type="molecule type" value="Genomic_DNA"/>
</dbReference>
<comment type="caution">
    <text evidence="1">The sequence shown here is derived from an EMBL/GenBank/DDBJ whole genome shotgun (WGS) entry which is preliminary data.</text>
</comment>
<sequence length="67" mass="8063">MDNRANLLAALRRVRHYPNYHSFMATQERERIKRDLQKRLLRLRRGHRSQGGGFAFLRRAVLAQILY</sequence>
<keyword evidence="2" id="KW-1185">Reference proteome</keyword>
<dbReference type="RefSeq" id="WP_215872009.1">
    <property type="nucleotide sequence ID" value="NZ_JAAXYO010000039.1"/>
</dbReference>